<gene>
    <name evidence="3" type="ORF">ACFQHK_01070</name>
</gene>
<evidence type="ECO:0000313" key="4">
    <source>
        <dbReference type="Proteomes" id="UP001596406"/>
    </source>
</evidence>
<evidence type="ECO:0000313" key="3">
    <source>
        <dbReference type="EMBL" id="MFC6835096.1"/>
    </source>
</evidence>
<dbReference type="InterPro" id="IPR000917">
    <property type="entry name" value="Sulfatase_N"/>
</dbReference>
<reference evidence="3 4" key="1">
    <citation type="journal article" date="2019" name="Int. J. Syst. Evol. Microbiol.">
        <title>The Global Catalogue of Microorganisms (GCM) 10K type strain sequencing project: providing services to taxonomists for standard genome sequencing and annotation.</title>
        <authorList>
            <consortium name="The Broad Institute Genomics Platform"/>
            <consortium name="The Broad Institute Genome Sequencing Center for Infectious Disease"/>
            <person name="Wu L."/>
            <person name="Ma J."/>
        </authorList>
    </citation>
    <scope>NUCLEOTIDE SEQUENCE [LARGE SCALE GENOMIC DNA]</scope>
    <source>
        <strain evidence="3 4">PSRA2</strain>
    </source>
</reference>
<dbReference type="PANTHER" id="PTHR42693:SF33">
    <property type="entry name" value="ARYLSULFATASE"/>
    <property type="match status" value="1"/>
</dbReference>
<evidence type="ECO:0000256" key="1">
    <source>
        <dbReference type="ARBA" id="ARBA00008779"/>
    </source>
</evidence>
<feature type="domain" description="Sulfatase N-terminal" evidence="2">
    <location>
        <begin position="26"/>
        <end position="317"/>
    </location>
</feature>
<name>A0ABD5UA61_9EURY</name>
<dbReference type="InterPro" id="IPR050738">
    <property type="entry name" value="Sulfatase"/>
</dbReference>
<proteinExistence type="inferred from homology"/>
<comment type="caution">
    <text evidence="3">The sequence shown here is derived from an EMBL/GenBank/DDBJ whole genome shotgun (WGS) entry which is preliminary data.</text>
</comment>
<keyword evidence="4" id="KW-1185">Reference proteome</keyword>
<protein>
    <submittedName>
        <fullName evidence="3">Sulfatase-like hydrolase/transferase</fullName>
    </submittedName>
</protein>
<dbReference type="EMBL" id="JBHSXM010000001">
    <property type="protein sequence ID" value="MFC6835096.1"/>
    <property type="molecule type" value="Genomic_DNA"/>
</dbReference>
<dbReference type="RefSeq" id="WP_304446804.1">
    <property type="nucleotide sequence ID" value="NZ_JARRAH010000001.1"/>
</dbReference>
<dbReference type="AlphaFoldDB" id="A0ABD5UA61"/>
<dbReference type="Gene3D" id="3.40.720.10">
    <property type="entry name" value="Alkaline Phosphatase, subunit A"/>
    <property type="match status" value="1"/>
</dbReference>
<comment type="similarity">
    <text evidence="1">Belongs to the sulfatase family.</text>
</comment>
<evidence type="ECO:0000259" key="2">
    <source>
        <dbReference type="Pfam" id="PF00884"/>
    </source>
</evidence>
<dbReference type="Proteomes" id="UP001596406">
    <property type="component" value="Unassembled WGS sequence"/>
</dbReference>
<dbReference type="Pfam" id="PF00884">
    <property type="entry name" value="Sulfatase"/>
    <property type="match status" value="1"/>
</dbReference>
<organism evidence="3 4">
    <name type="scientific">Halomarina ordinaria</name>
    <dbReference type="NCBI Taxonomy" id="3033939"/>
    <lineage>
        <taxon>Archaea</taxon>
        <taxon>Methanobacteriati</taxon>
        <taxon>Methanobacteriota</taxon>
        <taxon>Stenosarchaea group</taxon>
        <taxon>Halobacteria</taxon>
        <taxon>Halobacteriales</taxon>
        <taxon>Natronomonadaceae</taxon>
        <taxon>Halomarina</taxon>
    </lineage>
</organism>
<sequence length="436" mass="49263">MTNIALVVLDTLRKDTFDEYFDWVPGRRYENAWSTSHYTVPAHASLFTGKYPSEIGVHAKHETLDCDSPTLAEQLSDAGYRTRALSANLLASPLNDFDRGFDEFVPTGNASGTDDDIFNWRDAIENASNAGLLRDIEVLSKCLLSDSKTLRSLKYGWKIKTDSVHSAEDSLSKIERMEFGSDEFLYVNLMDVHTPYKPPREYQTVPYEGVSIEQWAESGERNPNERLKTAYNDCARYLSDKYREIFHELEEHFDYIITVSDHGELFGEHGVGQHIWGVFPELTHVPVCISGSHRENVSSDRPTSLLDVYQTILDLAQTEKDARGESLLDSPSSNNYISECHGLRISWLNKLQEAGVERERIEKLEQTVRGVVFKRGSYVYEQAEGDLVHAGGDDADTALSEFEEIVSGLDEISVEAGEQRAYTTEVQSQLEDLGYL</sequence>
<accession>A0ABD5UA61</accession>
<dbReference type="SUPFAM" id="SSF53649">
    <property type="entry name" value="Alkaline phosphatase-like"/>
    <property type="match status" value="1"/>
</dbReference>
<dbReference type="InterPro" id="IPR017850">
    <property type="entry name" value="Alkaline_phosphatase_core_sf"/>
</dbReference>
<dbReference type="PANTHER" id="PTHR42693">
    <property type="entry name" value="ARYLSULFATASE FAMILY MEMBER"/>
    <property type="match status" value="1"/>
</dbReference>